<reference evidence="1 2" key="2">
    <citation type="journal article" date="2022" name="Mol. Ecol. Resour.">
        <title>The genomes of chicory, endive, great burdock and yacon provide insights into Asteraceae paleo-polyploidization history and plant inulin production.</title>
        <authorList>
            <person name="Fan W."/>
            <person name="Wang S."/>
            <person name="Wang H."/>
            <person name="Wang A."/>
            <person name="Jiang F."/>
            <person name="Liu H."/>
            <person name="Zhao H."/>
            <person name="Xu D."/>
            <person name="Zhang Y."/>
        </authorList>
    </citation>
    <scope>NUCLEOTIDE SEQUENCE [LARGE SCALE GENOMIC DNA]</scope>
    <source>
        <strain evidence="2">cv. Yunnan</strain>
        <tissue evidence="1">Leaves</tissue>
    </source>
</reference>
<accession>A0ACB9GSD7</accession>
<gene>
    <name evidence="1" type="ORF">L1987_40309</name>
</gene>
<evidence type="ECO:0000313" key="1">
    <source>
        <dbReference type="EMBL" id="KAI3786549.1"/>
    </source>
</evidence>
<protein>
    <submittedName>
        <fullName evidence="1">Uncharacterized protein</fullName>
    </submittedName>
</protein>
<dbReference type="EMBL" id="CM042030">
    <property type="protein sequence ID" value="KAI3786549.1"/>
    <property type="molecule type" value="Genomic_DNA"/>
</dbReference>
<proteinExistence type="predicted"/>
<name>A0ACB9GSD7_9ASTR</name>
<dbReference type="Proteomes" id="UP001056120">
    <property type="component" value="Linkage Group LG13"/>
</dbReference>
<comment type="caution">
    <text evidence="1">The sequence shown here is derived from an EMBL/GenBank/DDBJ whole genome shotgun (WGS) entry which is preliminary data.</text>
</comment>
<evidence type="ECO:0000313" key="2">
    <source>
        <dbReference type="Proteomes" id="UP001056120"/>
    </source>
</evidence>
<organism evidence="1 2">
    <name type="scientific">Smallanthus sonchifolius</name>
    <dbReference type="NCBI Taxonomy" id="185202"/>
    <lineage>
        <taxon>Eukaryota</taxon>
        <taxon>Viridiplantae</taxon>
        <taxon>Streptophyta</taxon>
        <taxon>Embryophyta</taxon>
        <taxon>Tracheophyta</taxon>
        <taxon>Spermatophyta</taxon>
        <taxon>Magnoliopsida</taxon>
        <taxon>eudicotyledons</taxon>
        <taxon>Gunneridae</taxon>
        <taxon>Pentapetalae</taxon>
        <taxon>asterids</taxon>
        <taxon>campanulids</taxon>
        <taxon>Asterales</taxon>
        <taxon>Asteraceae</taxon>
        <taxon>Asteroideae</taxon>
        <taxon>Heliantheae alliance</taxon>
        <taxon>Millerieae</taxon>
        <taxon>Smallanthus</taxon>
    </lineage>
</organism>
<keyword evidence="2" id="KW-1185">Reference proteome</keyword>
<sequence>MSRPDDSAVGRGVTDSVVELSGVVFDDLALNVFAIDEPKKKPSFLAKRSGRRLFGAREKQSRVGEVATGHYSRECPQGVKCYNCVGNGHMSRECIRPRMGEAGKGKGHEKKEERPRTKTRTYALTQEQARVDPDVVSGTFILDNTFVFVLFDSGASKSFISATFCKRVKYSVSKLERAFSVEAAEGRTARVTEVVYNSTMKIECHRFPVRLFVMVLGGFDVVLGMDWLTTNEAQIICRRKIIRLKAPDGIEVEVFGDCDAPMPNVISMIKATNYPRHGCEAYLVYVVDKCKEVKELDDVPVVREYPEVFLEDFPGIPPDIEIEFRIDLVPDAQPVAKALYRLAPVEMKELMAQLDELLEKGFMQLSISC</sequence>
<reference evidence="2" key="1">
    <citation type="journal article" date="2022" name="Mol. Ecol. Resour.">
        <title>The genomes of chicory, endive, great burdock and yacon provide insights into Asteraceae palaeo-polyploidization history and plant inulin production.</title>
        <authorList>
            <person name="Fan W."/>
            <person name="Wang S."/>
            <person name="Wang H."/>
            <person name="Wang A."/>
            <person name="Jiang F."/>
            <person name="Liu H."/>
            <person name="Zhao H."/>
            <person name="Xu D."/>
            <person name="Zhang Y."/>
        </authorList>
    </citation>
    <scope>NUCLEOTIDE SEQUENCE [LARGE SCALE GENOMIC DNA]</scope>
    <source>
        <strain evidence="2">cv. Yunnan</strain>
    </source>
</reference>